<accession>A0A1R3IED4</accession>
<reference evidence="1 2" key="1">
    <citation type="submission" date="2013-09" db="EMBL/GenBank/DDBJ databases">
        <title>Corchorus capsularis genome sequencing.</title>
        <authorList>
            <person name="Alam M."/>
            <person name="Haque M.S."/>
            <person name="Islam M.S."/>
            <person name="Emdad E.M."/>
            <person name="Islam M.M."/>
            <person name="Ahmed B."/>
            <person name="Halim A."/>
            <person name="Hossen Q.M.M."/>
            <person name="Hossain M.Z."/>
            <person name="Ahmed R."/>
            <person name="Khan M.M."/>
            <person name="Islam R."/>
            <person name="Rashid M.M."/>
            <person name="Khan S.A."/>
            <person name="Rahman M.S."/>
            <person name="Alam M."/>
        </authorList>
    </citation>
    <scope>NUCLEOTIDE SEQUENCE [LARGE SCALE GENOMIC DNA]</scope>
    <source>
        <strain evidence="2">cv. CVL-1</strain>
        <tissue evidence="1">Whole seedling</tissue>
    </source>
</reference>
<evidence type="ECO:0000313" key="2">
    <source>
        <dbReference type="Proteomes" id="UP000188268"/>
    </source>
</evidence>
<dbReference type="AlphaFoldDB" id="A0A1R3IED4"/>
<evidence type="ECO:0000313" key="1">
    <source>
        <dbReference type="EMBL" id="OMO80943.1"/>
    </source>
</evidence>
<organism evidence="1 2">
    <name type="scientific">Corchorus capsularis</name>
    <name type="common">Jute</name>
    <dbReference type="NCBI Taxonomy" id="210143"/>
    <lineage>
        <taxon>Eukaryota</taxon>
        <taxon>Viridiplantae</taxon>
        <taxon>Streptophyta</taxon>
        <taxon>Embryophyta</taxon>
        <taxon>Tracheophyta</taxon>
        <taxon>Spermatophyta</taxon>
        <taxon>Magnoliopsida</taxon>
        <taxon>eudicotyledons</taxon>
        <taxon>Gunneridae</taxon>
        <taxon>Pentapetalae</taxon>
        <taxon>rosids</taxon>
        <taxon>malvids</taxon>
        <taxon>Malvales</taxon>
        <taxon>Malvaceae</taxon>
        <taxon>Grewioideae</taxon>
        <taxon>Apeibeae</taxon>
        <taxon>Corchorus</taxon>
    </lineage>
</organism>
<sequence>MAKEASLKAIFFSKSKYHHFWTSTVTSAREDPRLSNHEDISFSWFANLTNFMRPRPARN</sequence>
<dbReference type="EMBL" id="AWWV01010235">
    <property type="protein sequence ID" value="OMO80943.1"/>
    <property type="molecule type" value="Genomic_DNA"/>
</dbReference>
<proteinExistence type="predicted"/>
<gene>
    <name evidence="1" type="ORF">CCACVL1_12692</name>
</gene>
<protein>
    <submittedName>
        <fullName evidence="1">Uncharacterized protein</fullName>
    </submittedName>
</protein>
<keyword evidence="2" id="KW-1185">Reference proteome</keyword>
<dbReference type="Gramene" id="OMO80943">
    <property type="protein sequence ID" value="OMO80943"/>
    <property type="gene ID" value="CCACVL1_12692"/>
</dbReference>
<comment type="caution">
    <text evidence="1">The sequence shown here is derived from an EMBL/GenBank/DDBJ whole genome shotgun (WGS) entry which is preliminary data.</text>
</comment>
<name>A0A1R3IED4_COCAP</name>
<dbReference type="Proteomes" id="UP000188268">
    <property type="component" value="Unassembled WGS sequence"/>
</dbReference>